<dbReference type="InterPro" id="IPR039672">
    <property type="entry name" value="MFS_2"/>
</dbReference>
<dbReference type="Proteomes" id="UP000617628">
    <property type="component" value="Unassembled WGS sequence"/>
</dbReference>
<protein>
    <submittedName>
        <fullName evidence="10">MFS transporter</fullName>
    </submittedName>
</protein>
<dbReference type="PANTHER" id="PTHR11328">
    <property type="entry name" value="MAJOR FACILITATOR SUPERFAMILY DOMAIN-CONTAINING PROTEIN"/>
    <property type="match status" value="1"/>
</dbReference>
<dbReference type="Gene3D" id="1.20.1250.20">
    <property type="entry name" value="MFS general substrate transporter like domains"/>
    <property type="match status" value="2"/>
</dbReference>
<evidence type="ECO:0000313" key="11">
    <source>
        <dbReference type="Proteomes" id="UP000617628"/>
    </source>
</evidence>
<keyword evidence="7 9" id="KW-0472">Membrane</keyword>
<keyword evidence="4" id="KW-1003">Cell membrane</keyword>
<dbReference type="PROSITE" id="PS00872">
    <property type="entry name" value="NA_GALACTOSIDE_SYMP"/>
    <property type="match status" value="1"/>
</dbReference>
<organism evidence="10 11">
    <name type="scientific">Pelagicoccus mobilis</name>
    <dbReference type="NCBI Taxonomy" id="415221"/>
    <lineage>
        <taxon>Bacteria</taxon>
        <taxon>Pseudomonadati</taxon>
        <taxon>Verrucomicrobiota</taxon>
        <taxon>Opitutia</taxon>
        <taxon>Puniceicoccales</taxon>
        <taxon>Pelagicoccaceae</taxon>
        <taxon>Pelagicoccus</taxon>
    </lineage>
</organism>
<feature type="transmembrane region" description="Helical" evidence="9">
    <location>
        <begin position="322"/>
        <end position="341"/>
    </location>
</feature>
<feature type="transmembrane region" description="Helical" evidence="9">
    <location>
        <begin position="182"/>
        <end position="200"/>
    </location>
</feature>
<feature type="transmembrane region" description="Helical" evidence="9">
    <location>
        <begin position="206"/>
        <end position="224"/>
    </location>
</feature>
<keyword evidence="5 9" id="KW-0812">Transmembrane</keyword>
<feature type="transmembrane region" description="Helical" evidence="9">
    <location>
        <begin position="287"/>
        <end position="310"/>
    </location>
</feature>
<evidence type="ECO:0000256" key="7">
    <source>
        <dbReference type="ARBA" id="ARBA00023136"/>
    </source>
</evidence>
<dbReference type="AlphaFoldDB" id="A0A934S2L0"/>
<dbReference type="EMBL" id="JAENIL010000067">
    <property type="protein sequence ID" value="MBK1880035.1"/>
    <property type="molecule type" value="Genomic_DNA"/>
</dbReference>
<gene>
    <name evidence="10" type="ORF">JIN87_24335</name>
</gene>
<dbReference type="InterPro" id="IPR018043">
    <property type="entry name" value="Na/Gal_symport_CS"/>
</dbReference>
<dbReference type="Pfam" id="PF13347">
    <property type="entry name" value="MFS_2"/>
    <property type="match status" value="1"/>
</dbReference>
<evidence type="ECO:0000256" key="4">
    <source>
        <dbReference type="ARBA" id="ARBA00022475"/>
    </source>
</evidence>
<comment type="similarity">
    <text evidence="2">Belongs to the sodium:galactoside symporter (TC 2.A.2) family.</text>
</comment>
<evidence type="ECO:0000256" key="2">
    <source>
        <dbReference type="ARBA" id="ARBA00009617"/>
    </source>
</evidence>
<feature type="transmembrane region" description="Helical" evidence="9">
    <location>
        <begin position="131"/>
        <end position="150"/>
    </location>
</feature>
<evidence type="ECO:0000256" key="6">
    <source>
        <dbReference type="ARBA" id="ARBA00022989"/>
    </source>
</evidence>
<evidence type="ECO:0000256" key="8">
    <source>
        <dbReference type="SAM" id="MobiDB-lite"/>
    </source>
</evidence>
<comment type="caution">
    <text evidence="10">The sequence shown here is derived from an EMBL/GenBank/DDBJ whole genome shotgun (WGS) entry which is preliminary data.</text>
</comment>
<accession>A0A934S2L0</accession>
<feature type="transmembrane region" description="Helical" evidence="9">
    <location>
        <begin position="437"/>
        <end position="455"/>
    </location>
</feature>
<dbReference type="GO" id="GO:0008643">
    <property type="term" value="P:carbohydrate transport"/>
    <property type="evidence" value="ECO:0007669"/>
    <property type="project" value="InterPro"/>
</dbReference>
<sequence>MSTLSETLDEEKELNQHEIAPEDKVPMKEKIGYGLGVVADHHAMVTLAWFALPFFQDTIGLPAKFVGLFMMLAKAWDAINDPLVGGISDNWRSKFGRRRPFILLGAVATGICFPLLWMIPEEASELTQKIYFGATILLFYTFYSVFSVPYESLGSELTPSYKERTNVFAVRAYVQNIFNPGINWYSYLAVAWFGGLLLGIRNFSWFIGLVIIVAGIMPALFCKERYLDIATKQKKVPVLKSLASVLRNGPLMIVIGTMAIYLLAIMSGGQMSYYLNTYYLYNGDQELGLRLGAIDGTFRIPFYILGAYLVQKLTLKYDKHHLMLGSVGMLFLSFFAMYFLITPENPYLFLITRPFLAIAESGFWILIISMKADVCDWDEYVFGRRREGVISATSNWFNKLFMAIALYLGTLILVDLVGYQEDLGAAQPEGVLENMKLAYIALPCTACAIAFLLLLKYPLNHKRLNDIRIELESRRGKVAAEDES</sequence>
<name>A0A934S2L0_9BACT</name>
<dbReference type="GO" id="GO:0015293">
    <property type="term" value="F:symporter activity"/>
    <property type="evidence" value="ECO:0007669"/>
    <property type="project" value="InterPro"/>
</dbReference>
<feature type="region of interest" description="Disordered" evidence="8">
    <location>
        <begin position="1"/>
        <end position="21"/>
    </location>
</feature>
<comment type="subcellular location">
    <subcellularLocation>
        <location evidence="1">Cell membrane</location>
        <topology evidence="1">Multi-pass membrane protein</topology>
    </subcellularLocation>
</comment>
<keyword evidence="3" id="KW-0813">Transport</keyword>
<keyword evidence="11" id="KW-1185">Reference proteome</keyword>
<feature type="transmembrane region" description="Helical" evidence="9">
    <location>
        <begin position="245"/>
        <end position="267"/>
    </location>
</feature>
<dbReference type="GO" id="GO:0005886">
    <property type="term" value="C:plasma membrane"/>
    <property type="evidence" value="ECO:0007669"/>
    <property type="project" value="UniProtKB-SubCell"/>
</dbReference>
<feature type="transmembrane region" description="Helical" evidence="9">
    <location>
        <begin position="347"/>
        <end position="367"/>
    </location>
</feature>
<dbReference type="PANTHER" id="PTHR11328:SF24">
    <property type="entry name" value="MAJOR FACILITATOR SUPERFAMILY (MFS) PROFILE DOMAIN-CONTAINING PROTEIN"/>
    <property type="match status" value="1"/>
</dbReference>
<evidence type="ECO:0000256" key="9">
    <source>
        <dbReference type="SAM" id="Phobius"/>
    </source>
</evidence>
<dbReference type="InterPro" id="IPR036259">
    <property type="entry name" value="MFS_trans_sf"/>
</dbReference>
<evidence type="ECO:0000256" key="5">
    <source>
        <dbReference type="ARBA" id="ARBA00022692"/>
    </source>
</evidence>
<keyword evidence="6 9" id="KW-1133">Transmembrane helix</keyword>
<proteinExistence type="inferred from homology"/>
<feature type="transmembrane region" description="Helical" evidence="9">
    <location>
        <begin position="101"/>
        <end position="119"/>
    </location>
</feature>
<feature type="transmembrane region" description="Helical" evidence="9">
    <location>
        <begin position="400"/>
        <end position="417"/>
    </location>
</feature>
<dbReference type="GO" id="GO:0006814">
    <property type="term" value="P:sodium ion transport"/>
    <property type="evidence" value="ECO:0007669"/>
    <property type="project" value="InterPro"/>
</dbReference>
<dbReference type="RefSeq" id="WP_200358541.1">
    <property type="nucleotide sequence ID" value="NZ_JAENIL010000067.1"/>
</dbReference>
<evidence type="ECO:0000313" key="10">
    <source>
        <dbReference type="EMBL" id="MBK1880035.1"/>
    </source>
</evidence>
<reference evidence="10" key="1">
    <citation type="submission" date="2021-01" db="EMBL/GenBank/DDBJ databases">
        <title>Modified the classification status of verrucomicrobia.</title>
        <authorList>
            <person name="Feng X."/>
        </authorList>
    </citation>
    <scope>NUCLEOTIDE SEQUENCE</scope>
    <source>
        <strain evidence="10">KCTC 13126</strain>
    </source>
</reference>
<evidence type="ECO:0000256" key="3">
    <source>
        <dbReference type="ARBA" id="ARBA00022448"/>
    </source>
</evidence>
<evidence type="ECO:0000256" key="1">
    <source>
        <dbReference type="ARBA" id="ARBA00004651"/>
    </source>
</evidence>
<dbReference type="SUPFAM" id="SSF103473">
    <property type="entry name" value="MFS general substrate transporter"/>
    <property type="match status" value="1"/>
</dbReference>